<feature type="region of interest" description="Disordered" evidence="5">
    <location>
        <begin position="529"/>
        <end position="556"/>
    </location>
</feature>
<dbReference type="InterPro" id="IPR006564">
    <property type="entry name" value="Znf_PMZ"/>
</dbReference>
<dbReference type="AlphaFoldDB" id="A0A5C7HLY3"/>
<evidence type="ECO:0000256" key="1">
    <source>
        <dbReference type="ARBA" id="ARBA00022723"/>
    </source>
</evidence>
<dbReference type="Pfam" id="PF10551">
    <property type="entry name" value="MULE"/>
    <property type="match status" value="1"/>
</dbReference>
<feature type="domain" description="SWIM-type" evidence="6">
    <location>
        <begin position="439"/>
        <end position="471"/>
    </location>
</feature>
<dbReference type="Proteomes" id="UP000323000">
    <property type="component" value="Chromosome 7"/>
</dbReference>
<gene>
    <name evidence="7" type="ORF">EZV62_015836</name>
</gene>
<evidence type="ECO:0000256" key="4">
    <source>
        <dbReference type="PROSITE-ProRule" id="PRU00325"/>
    </source>
</evidence>
<feature type="region of interest" description="Disordered" evidence="5">
    <location>
        <begin position="477"/>
        <end position="503"/>
    </location>
</feature>
<comment type="caution">
    <text evidence="7">The sequence shown here is derived from an EMBL/GenBank/DDBJ whole genome shotgun (WGS) entry which is preliminary data.</text>
</comment>
<sequence length="573" mass="64792">MIVLLHTLSEKETGRHEVPTDEYRVWVYLPWSVEKKEVTSDSHLLEVFRSFSEHKETKIMFEIEKISYIPVSPIASSSDIPNPQPRFMTDLNDVNFSGFEENIFYSDVDNDDVGDNDHVGVDGVPGLRELAVILEVPESACEMPNEIGNYDLFEGYQSNSEDELCSDSDDKGGDSKLATVMKRNSFKKLVGGPISQKARSKWIASKFEVLVKNNPSIQCGVISDLLRDQFNVSVDTQRSFIGVDGCHSKGPYGGVLLSAVALDANSRLYPLAYCICEGETLLSWSWFLRQLCCFLKYPEDRLICFMSDRQKGVIGALKMYWPKMRKLFRKASKTGNKHEFKKCLQDIGNINPQAIAYLAAIEPCHWLRHAFDNSIKCDHVTNNMTKAFNSMLKDFRCRTYLGLMKYKRRMVMSRFQLRKEECSRWGQGKYEMLGLNRAYTANLNDKTCECGQWQVSGVSCCHVLAGIRHHFGVNGAPIKPPHLKRKPGRPKLLRNRESTEKPKAIRSGSVVCGKCKLPRHNSRTCKIEGSPIETKKASKKQPTISEDEGTASSSKPSKKVVIKCLAFIFAMQG</sequence>
<keyword evidence="1" id="KW-0479">Metal-binding</keyword>
<proteinExistence type="predicted"/>
<evidence type="ECO:0000256" key="3">
    <source>
        <dbReference type="ARBA" id="ARBA00022833"/>
    </source>
</evidence>
<dbReference type="OrthoDB" id="687700at2759"/>
<feature type="compositionally biased region" description="Basic residues" evidence="5">
    <location>
        <begin position="481"/>
        <end position="493"/>
    </location>
</feature>
<accession>A0A5C7HLY3</accession>
<feature type="compositionally biased region" description="Basic and acidic residues" evidence="5">
    <location>
        <begin position="494"/>
        <end position="503"/>
    </location>
</feature>
<dbReference type="SMART" id="SM00575">
    <property type="entry name" value="ZnF_PMZ"/>
    <property type="match status" value="1"/>
</dbReference>
<keyword evidence="2 4" id="KW-0863">Zinc-finger</keyword>
<protein>
    <recommendedName>
        <fullName evidence="6">SWIM-type domain-containing protein</fullName>
    </recommendedName>
</protein>
<dbReference type="PANTHER" id="PTHR31973">
    <property type="entry name" value="POLYPROTEIN, PUTATIVE-RELATED"/>
    <property type="match status" value="1"/>
</dbReference>
<reference evidence="8" key="1">
    <citation type="journal article" date="2019" name="Gigascience">
        <title>De novo genome assembly of the endangered Acer yangbiense, a plant species with extremely small populations endemic to Yunnan Province, China.</title>
        <authorList>
            <person name="Yang J."/>
            <person name="Wariss H.M."/>
            <person name="Tao L."/>
            <person name="Zhang R."/>
            <person name="Yun Q."/>
            <person name="Hollingsworth P."/>
            <person name="Dao Z."/>
            <person name="Luo G."/>
            <person name="Guo H."/>
            <person name="Ma Y."/>
            <person name="Sun W."/>
        </authorList>
    </citation>
    <scope>NUCLEOTIDE SEQUENCE [LARGE SCALE GENOMIC DNA]</scope>
    <source>
        <strain evidence="8">cv. Malutang</strain>
    </source>
</reference>
<keyword evidence="8" id="KW-1185">Reference proteome</keyword>
<evidence type="ECO:0000256" key="2">
    <source>
        <dbReference type="ARBA" id="ARBA00022771"/>
    </source>
</evidence>
<dbReference type="PANTHER" id="PTHR31973:SF187">
    <property type="entry name" value="MUTATOR TRANSPOSASE MUDRA PROTEIN"/>
    <property type="match status" value="1"/>
</dbReference>
<dbReference type="GO" id="GO:0008270">
    <property type="term" value="F:zinc ion binding"/>
    <property type="evidence" value="ECO:0007669"/>
    <property type="project" value="UniProtKB-KW"/>
</dbReference>
<keyword evidence="3" id="KW-0862">Zinc</keyword>
<dbReference type="Pfam" id="PF04434">
    <property type="entry name" value="SWIM"/>
    <property type="match status" value="1"/>
</dbReference>
<evidence type="ECO:0000313" key="7">
    <source>
        <dbReference type="EMBL" id="TXG58007.1"/>
    </source>
</evidence>
<organism evidence="7 8">
    <name type="scientific">Acer yangbiense</name>
    <dbReference type="NCBI Taxonomy" id="1000413"/>
    <lineage>
        <taxon>Eukaryota</taxon>
        <taxon>Viridiplantae</taxon>
        <taxon>Streptophyta</taxon>
        <taxon>Embryophyta</taxon>
        <taxon>Tracheophyta</taxon>
        <taxon>Spermatophyta</taxon>
        <taxon>Magnoliopsida</taxon>
        <taxon>eudicotyledons</taxon>
        <taxon>Gunneridae</taxon>
        <taxon>Pentapetalae</taxon>
        <taxon>rosids</taxon>
        <taxon>malvids</taxon>
        <taxon>Sapindales</taxon>
        <taxon>Sapindaceae</taxon>
        <taxon>Hippocastanoideae</taxon>
        <taxon>Acereae</taxon>
        <taxon>Acer</taxon>
    </lineage>
</organism>
<evidence type="ECO:0000313" key="8">
    <source>
        <dbReference type="Proteomes" id="UP000323000"/>
    </source>
</evidence>
<evidence type="ECO:0000256" key="5">
    <source>
        <dbReference type="SAM" id="MobiDB-lite"/>
    </source>
</evidence>
<dbReference type="InterPro" id="IPR018289">
    <property type="entry name" value="MULE_transposase_dom"/>
</dbReference>
<evidence type="ECO:0000259" key="6">
    <source>
        <dbReference type="PROSITE" id="PS50966"/>
    </source>
</evidence>
<dbReference type="PROSITE" id="PS50966">
    <property type="entry name" value="ZF_SWIM"/>
    <property type="match status" value="1"/>
</dbReference>
<dbReference type="InterPro" id="IPR007527">
    <property type="entry name" value="Znf_SWIM"/>
</dbReference>
<name>A0A5C7HLY3_9ROSI</name>
<dbReference type="EMBL" id="VAHF01000007">
    <property type="protein sequence ID" value="TXG58007.1"/>
    <property type="molecule type" value="Genomic_DNA"/>
</dbReference>